<organism evidence="2 3">
    <name type="scientific">Deinococcus aluminii</name>
    <dbReference type="NCBI Taxonomy" id="1656885"/>
    <lineage>
        <taxon>Bacteria</taxon>
        <taxon>Thermotogati</taxon>
        <taxon>Deinococcota</taxon>
        <taxon>Deinococci</taxon>
        <taxon>Deinococcales</taxon>
        <taxon>Deinococcaceae</taxon>
        <taxon>Deinococcus</taxon>
    </lineage>
</organism>
<dbReference type="RefSeq" id="WP_345450610.1">
    <property type="nucleotide sequence ID" value="NZ_BAABRV010000001.1"/>
</dbReference>
<comment type="caution">
    <text evidence="2">The sequence shown here is derived from an EMBL/GenBank/DDBJ whole genome shotgun (WGS) entry which is preliminary data.</text>
</comment>
<evidence type="ECO:0008006" key="4">
    <source>
        <dbReference type="Google" id="ProtNLM"/>
    </source>
</evidence>
<name>A0ABP9XBT6_9DEIO</name>
<evidence type="ECO:0000313" key="2">
    <source>
        <dbReference type="EMBL" id="GAA5531956.1"/>
    </source>
</evidence>
<keyword evidence="3" id="KW-1185">Reference proteome</keyword>
<accession>A0ABP9XBT6</accession>
<dbReference type="PROSITE" id="PS51257">
    <property type="entry name" value="PROKAR_LIPOPROTEIN"/>
    <property type="match status" value="1"/>
</dbReference>
<feature type="chain" id="PRO_5045905532" description="Lipoprotein" evidence="1">
    <location>
        <begin position="23"/>
        <end position="179"/>
    </location>
</feature>
<keyword evidence="1" id="KW-0732">Signal</keyword>
<evidence type="ECO:0000313" key="3">
    <source>
        <dbReference type="Proteomes" id="UP001404956"/>
    </source>
</evidence>
<evidence type="ECO:0000256" key="1">
    <source>
        <dbReference type="SAM" id="SignalP"/>
    </source>
</evidence>
<feature type="signal peptide" evidence="1">
    <location>
        <begin position="1"/>
        <end position="22"/>
    </location>
</feature>
<dbReference type="EMBL" id="BAABRV010000001">
    <property type="protein sequence ID" value="GAA5531956.1"/>
    <property type="molecule type" value="Genomic_DNA"/>
</dbReference>
<gene>
    <name evidence="2" type="ORF">Dalu01_00333</name>
</gene>
<proteinExistence type="predicted"/>
<reference evidence="2 3" key="1">
    <citation type="submission" date="2024-02" db="EMBL/GenBank/DDBJ databases">
        <title>Deinococcus aluminii NBRC 112889.</title>
        <authorList>
            <person name="Ichikawa N."/>
            <person name="Katano-Makiyama Y."/>
            <person name="Hidaka K."/>
        </authorList>
    </citation>
    <scope>NUCLEOTIDE SEQUENCE [LARGE SCALE GENOMIC DNA]</scope>
    <source>
        <strain evidence="2 3">NBRC 112889</strain>
    </source>
</reference>
<protein>
    <recommendedName>
        <fullName evidence="4">Lipoprotein</fullName>
    </recommendedName>
</protein>
<dbReference type="Proteomes" id="UP001404956">
    <property type="component" value="Unassembled WGS sequence"/>
</dbReference>
<sequence>MPLKRVGAAAALAFLLSGCGLVSLPESRPADVYFISTLAPGELTPGMVAYMAENQFGAWTMPSLPYRGMTIDGDAIYRGVSPRLRLQVFVSSRRPDCPLVPSGREDVRPALLCDGPGGGVVLAEAVLQPDVSTSFHLSGEELDRAARGRTLYLGVRVLEGQLTPDEWVQVKNIVVRGRV</sequence>